<evidence type="ECO:0000313" key="1">
    <source>
        <dbReference type="EMBL" id="KAG0558560.1"/>
    </source>
</evidence>
<sequence length="103" mass="11703">MIGSFKFALSHLISNHSLLLAGGCSGFSSRLGISRRIFSKIGFKKIIIFKFQFKNDVVGRMKVRGILTSQGEFCYSYSNFLKLMYGSYKDTSVEVYKSFCVRN</sequence>
<evidence type="ECO:0000313" key="2">
    <source>
        <dbReference type="Proteomes" id="UP000822688"/>
    </source>
</evidence>
<dbReference type="EMBL" id="CM026431">
    <property type="protein sequence ID" value="KAG0558560.1"/>
    <property type="molecule type" value="Genomic_DNA"/>
</dbReference>
<dbReference type="Proteomes" id="UP000822688">
    <property type="component" value="Chromosome 10"/>
</dbReference>
<gene>
    <name evidence="1" type="ORF">KC19_10G037700</name>
</gene>
<keyword evidence="2" id="KW-1185">Reference proteome</keyword>
<accession>A0A8T0GHQ5</accession>
<protein>
    <submittedName>
        <fullName evidence="1">Uncharacterized protein</fullName>
    </submittedName>
</protein>
<dbReference type="AlphaFoldDB" id="A0A8T0GHQ5"/>
<dbReference type="PROSITE" id="PS51257">
    <property type="entry name" value="PROKAR_LIPOPROTEIN"/>
    <property type="match status" value="1"/>
</dbReference>
<proteinExistence type="predicted"/>
<comment type="caution">
    <text evidence="1">The sequence shown here is derived from an EMBL/GenBank/DDBJ whole genome shotgun (WGS) entry which is preliminary data.</text>
</comment>
<reference evidence="1" key="1">
    <citation type="submission" date="2020-06" db="EMBL/GenBank/DDBJ databases">
        <title>WGS assembly of Ceratodon purpureus strain R40.</title>
        <authorList>
            <person name="Carey S.B."/>
            <person name="Jenkins J."/>
            <person name="Shu S."/>
            <person name="Lovell J.T."/>
            <person name="Sreedasyam A."/>
            <person name="Maumus F."/>
            <person name="Tiley G.P."/>
            <person name="Fernandez-Pozo N."/>
            <person name="Barry K."/>
            <person name="Chen C."/>
            <person name="Wang M."/>
            <person name="Lipzen A."/>
            <person name="Daum C."/>
            <person name="Saski C.A."/>
            <person name="Payton A.C."/>
            <person name="Mcbreen J.C."/>
            <person name="Conrad R.E."/>
            <person name="Kollar L.M."/>
            <person name="Olsson S."/>
            <person name="Huttunen S."/>
            <person name="Landis J.B."/>
            <person name="Wickett N.J."/>
            <person name="Johnson M.G."/>
            <person name="Rensing S.A."/>
            <person name="Grimwood J."/>
            <person name="Schmutz J."/>
            <person name="Mcdaniel S.F."/>
        </authorList>
    </citation>
    <scope>NUCLEOTIDE SEQUENCE</scope>
    <source>
        <strain evidence="1">R40</strain>
    </source>
</reference>
<organism evidence="1 2">
    <name type="scientific">Ceratodon purpureus</name>
    <name type="common">Fire moss</name>
    <name type="synonym">Dicranum purpureum</name>
    <dbReference type="NCBI Taxonomy" id="3225"/>
    <lineage>
        <taxon>Eukaryota</taxon>
        <taxon>Viridiplantae</taxon>
        <taxon>Streptophyta</taxon>
        <taxon>Embryophyta</taxon>
        <taxon>Bryophyta</taxon>
        <taxon>Bryophytina</taxon>
        <taxon>Bryopsida</taxon>
        <taxon>Dicranidae</taxon>
        <taxon>Pseudoditrichales</taxon>
        <taxon>Ditrichaceae</taxon>
        <taxon>Ceratodon</taxon>
    </lineage>
</organism>
<name>A0A8T0GHQ5_CERPU</name>